<sequence length="131" mass="14954">MPTDMPEAALVRRFFDRINADRFDEAIDLLAEDVLYHNIPLPEIRGRENARRFHKDFGIGSRIRVEWRLLRLAQDGDTVLTERFDLFTDAQGGRIALPTMGSLRVVGGAITEWRDYFDLASFETQAAALQG</sequence>
<reference evidence="2" key="1">
    <citation type="submission" date="2023-07" db="EMBL/GenBank/DDBJ databases">
        <title>Genomic Encyclopedia of Type Strains, Phase IV (KMG-IV): sequencing the most valuable type-strain genomes for metagenomic binning, comparative biology and taxonomic classification.</title>
        <authorList>
            <person name="Goeker M."/>
        </authorList>
    </citation>
    <scope>NUCLEOTIDE SEQUENCE</scope>
    <source>
        <strain evidence="2">DSM 19569</strain>
    </source>
</reference>
<evidence type="ECO:0000313" key="3">
    <source>
        <dbReference type="Proteomes" id="UP001223420"/>
    </source>
</evidence>
<dbReference type="GO" id="GO:0018744">
    <property type="term" value="F:limonene-1,2-epoxide hydrolase activity"/>
    <property type="evidence" value="ECO:0007669"/>
    <property type="project" value="UniProtKB-EC"/>
</dbReference>
<dbReference type="EMBL" id="JAUSWL010000005">
    <property type="protein sequence ID" value="MDQ0544411.1"/>
    <property type="molecule type" value="Genomic_DNA"/>
</dbReference>
<accession>A0AAJ1TP77</accession>
<dbReference type="RefSeq" id="WP_050736319.1">
    <property type="nucleotide sequence ID" value="NZ_CP033231.1"/>
</dbReference>
<dbReference type="Gene3D" id="3.10.450.50">
    <property type="match status" value="1"/>
</dbReference>
<dbReference type="SUPFAM" id="SSF54427">
    <property type="entry name" value="NTF2-like"/>
    <property type="match status" value="1"/>
</dbReference>
<comment type="caution">
    <text evidence="2">The sequence shown here is derived from an EMBL/GenBank/DDBJ whole genome shotgun (WGS) entry which is preliminary data.</text>
</comment>
<dbReference type="InterPro" id="IPR013100">
    <property type="entry name" value="LEH"/>
</dbReference>
<keyword evidence="2" id="KW-0378">Hydrolase</keyword>
<dbReference type="AlphaFoldDB" id="A0AAJ1TP77"/>
<proteinExistence type="predicted"/>
<organism evidence="2 3">
    <name type="scientific">Methylobacterium brachiatum</name>
    <dbReference type="NCBI Taxonomy" id="269660"/>
    <lineage>
        <taxon>Bacteria</taxon>
        <taxon>Pseudomonadati</taxon>
        <taxon>Pseudomonadota</taxon>
        <taxon>Alphaproteobacteria</taxon>
        <taxon>Hyphomicrobiales</taxon>
        <taxon>Methylobacteriaceae</taxon>
        <taxon>Methylobacterium</taxon>
    </lineage>
</organism>
<feature type="domain" description="Limonene-1,2-epoxide hydrolase" evidence="1">
    <location>
        <begin position="9"/>
        <end position="121"/>
    </location>
</feature>
<evidence type="ECO:0000259" key="1">
    <source>
        <dbReference type="Pfam" id="PF07858"/>
    </source>
</evidence>
<dbReference type="Pfam" id="PF07858">
    <property type="entry name" value="LEH"/>
    <property type="match status" value="1"/>
</dbReference>
<name>A0AAJ1TP77_9HYPH</name>
<dbReference type="InterPro" id="IPR032710">
    <property type="entry name" value="NTF2-like_dom_sf"/>
</dbReference>
<dbReference type="EC" id="3.3.2.8" evidence="2"/>
<gene>
    <name evidence="2" type="ORF">QO001_003345</name>
</gene>
<protein>
    <submittedName>
        <fullName evidence="2">Limonene-1,2-epoxide hydrolase</fullName>
        <ecNumber evidence="2">3.3.2.8</ecNumber>
    </submittedName>
</protein>
<dbReference type="Proteomes" id="UP001223420">
    <property type="component" value="Unassembled WGS sequence"/>
</dbReference>
<evidence type="ECO:0000313" key="2">
    <source>
        <dbReference type="EMBL" id="MDQ0544411.1"/>
    </source>
</evidence>